<keyword evidence="3" id="KW-1185">Reference proteome</keyword>
<accession>U2E779</accession>
<dbReference type="GO" id="GO:0006355">
    <property type="term" value="P:regulation of DNA-templated transcription"/>
    <property type="evidence" value="ECO:0007669"/>
    <property type="project" value="TreeGrafter"/>
</dbReference>
<dbReference type="STRING" id="1033802.SSPSH_001360"/>
<gene>
    <name evidence="2" type="ORF">SSPSH_001360</name>
</gene>
<feature type="domain" description="LysR substrate-binding" evidence="1">
    <location>
        <begin position="2"/>
        <end position="191"/>
    </location>
</feature>
<proteinExistence type="predicted"/>
<reference evidence="2 3" key="2">
    <citation type="journal article" date="2013" name="PLoS ONE">
        <title>INDIGO - INtegrated Data Warehouse of MIcrobial GenOmes with Examples from the Red Sea Extremophiles.</title>
        <authorList>
            <person name="Alam I."/>
            <person name="Antunes A."/>
            <person name="Kamau A.A."/>
            <person name="Ba Alawi W."/>
            <person name="Kalkatawi M."/>
            <person name="Stingl U."/>
            <person name="Bajic V.B."/>
        </authorList>
    </citation>
    <scope>NUCLEOTIDE SEQUENCE [LARGE SCALE GENOMIC DNA]</scope>
    <source>
        <strain evidence="2 3">E1L3A</strain>
    </source>
</reference>
<dbReference type="InterPro" id="IPR005119">
    <property type="entry name" value="LysR_subst-bd"/>
</dbReference>
<sequence length="199" mass="21416">MAGGFLPHQVRAFQQDHPGVSFNVRITDRGEAMRALTAFEADLALVISPLRTAELLPLVVIAQPVMAMMDAEHPLADRASLRLGDCLSYPLVLPRATLATRALIDNVLDTRSVPVTVAAETDSFELMRGLLAHTRNIGFQVAIGAPDTQVDPRLVARPIDERDISAAPMVCAQLKGRSLSVAAARFANQVVGALDAMKR</sequence>
<dbReference type="GO" id="GO:0005829">
    <property type="term" value="C:cytosol"/>
    <property type="evidence" value="ECO:0007669"/>
    <property type="project" value="TreeGrafter"/>
</dbReference>
<dbReference type="Proteomes" id="UP000006242">
    <property type="component" value="Unassembled WGS sequence"/>
</dbReference>
<dbReference type="RefSeq" id="WP_021031506.1">
    <property type="nucleotide sequence ID" value="NZ_AFNV02000008.1"/>
</dbReference>
<protein>
    <submittedName>
        <fullName evidence="2">LysR family regulatory protein</fullName>
    </submittedName>
</protein>
<dbReference type="Pfam" id="PF03466">
    <property type="entry name" value="LysR_substrate"/>
    <property type="match status" value="1"/>
</dbReference>
<dbReference type="AlphaFoldDB" id="U2E779"/>
<evidence type="ECO:0000313" key="3">
    <source>
        <dbReference type="Proteomes" id="UP000006242"/>
    </source>
</evidence>
<reference evidence="2 3" key="1">
    <citation type="journal article" date="2011" name="J. Bacteriol.">
        <title>Genome sequence of Salinisphaera shabanensis, a gammaproteobacterium from the harsh, variable environment of the brine-seawater interface of the Shaban Deep in the Red Sea.</title>
        <authorList>
            <person name="Antunes A."/>
            <person name="Alam I."/>
            <person name="Bajic V.B."/>
            <person name="Stingl U."/>
        </authorList>
    </citation>
    <scope>NUCLEOTIDE SEQUENCE [LARGE SCALE GENOMIC DNA]</scope>
    <source>
        <strain evidence="2 3">E1L3A</strain>
    </source>
</reference>
<dbReference type="eggNOG" id="COG0583">
    <property type="taxonomic scope" value="Bacteria"/>
</dbReference>
<dbReference type="Gene3D" id="3.40.190.290">
    <property type="match status" value="1"/>
</dbReference>
<dbReference type="InterPro" id="IPR050950">
    <property type="entry name" value="HTH-type_LysR_regulators"/>
</dbReference>
<name>U2E779_9GAMM</name>
<organism evidence="2 3">
    <name type="scientific">Salinisphaera shabanensis E1L3A</name>
    <dbReference type="NCBI Taxonomy" id="1033802"/>
    <lineage>
        <taxon>Bacteria</taxon>
        <taxon>Pseudomonadati</taxon>
        <taxon>Pseudomonadota</taxon>
        <taxon>Gammaproteobacteria</taxon>
        <taxon>Salinisphaerales</taxon>
        <taxon>Salinisphaeraceae</taxon>
        <taxon>Salinisphaera</taxon>
    </lineage>
</organism>
<dbReference type="PANTHER" id="PTHR30419">
    <property type="entry name" value="HTH-TYPE TRANSCRIPTIONAL REGULATOR YBHD"/>
    <property type="match status" value="1"/>
</dbReference>
<dbReference type="SUPFAM" id="SSF53850">
    <property type="entry name" value="Periplasmic binding protein-like II"/>
    <property type="match status" value="1"/>
</dbReference>
<dbReference type="EMBL" id="AFNV02000008">
    <property type="protein sequence ID" value="ERJ19591.1"/>
    <property type="molecule type" value="Genomic_DNA"/>
</dbReference>
<evidence type="ECO:0000313" key="2">
    <source>
        <dbReference type="EMBL" id="ERJ19591.1"/>
    </source>
</evidence>
<comment type="caution">
    <text evidence="2">The sequence shown here is derived from an EMBL/GenBank/DDBJ whole genome shotgun (WGS) entry which is preliminary data.</text>
</comment>
<evidence type="ECO:0000259" key="1">
    <source>
        <dbReference type="Pfam" id="PF03466"/>
    </source>
</evidence>